<dbReference type="AlphaFoldDB" id="A0A0W0F5L0"/>
<dbReference type="EMBL" id="LATX01002303">
    <property type="protein sequence ID" value="KTB31603.1"/>
    <property type="molecule type" value="Genomic_DNA"/>
</dbReference>
<sequence length="72" mass="7744">MSDSYIVTFREGVDITPYIEEVNNNGGQVTHIFTTVLNGFSAIIPSGFVPVLQELGADDGILIEEDGIVTIT</sequence>
<evidence type="ECO:0000313" key="1">
    <source>
        <dbReference type="EMBL" id="KTB31603.1"/>
    </source>
</evidence>
<dbReference type="Gene3D" id="3.30.70.80">
    <property type="entry name" value="Peptidase S8 propeptide/proteinase inhibitor I9"/>
    <property type="match status" value="1"/>
</dbReference>
<gene>
    <name evidence="1" type="ORF">WG66_15787</name>
</gene>
<dbReference type="Proteomes" id="UP000054988">
    <property type="component" value="Unassembled WGS sequence"/>
</dbReference>
<proteinExistence type="predicted"/>
<dbReference type="InterPro" id="IPR037045">
    <property type="entry name" value="S8pro/Inhibitor_I9_sf"/>
</dbReference>
<accession>A0A0W0F5L0</accession>
<evidence type="ECO:0000313" key="2">
    <source>
        <dbReference type="Proteomes" id="UP000054988"/>
    </source>
</evidence>
<protein>
    <recommendedName>
        <fullName evidence="3">Inhibitor I9 domain-containing protein</fullName>
    </recommendedName>
</protein>
<reference evidence="1 2" key="1">
    <citation type="submission" date="2015-12" db="EMBL/GenBank/DDBJ databases">
        <title>Draft genome sequence of Moniliophthora roreri, the causal agent of frosty pod rot of cacao.</title>
        <authorList>
            <person name="Aime M.C."/>
            <person name="Diaz-Valderrama J.R."/>
            <person name="Kijpornyongpan T."/>
            <person name="Phillips-Mora W."/>
        </authorList>
    </citation>
    <scope>NUCLEOTIDE SEQUENCE [LARGE SCALE GENOMIC DNA]</scope>
    <source>
        <strain evidence="1 2">MCA 2952</strain>
    </source>
</reference>
<comment type="caution">
    <text evidence="1">The sequence shown here is derived from an EMBL/GenBank/DDBJ whole genome shotgun (WGS) entry which is preliminary data.</text>
</comment>
<name>A0A0W0F5L0_MONRR</name>
<organism evidence="1 2">
    <name type="scientific">Moniliophthora roreri</name>
    <name type="common">Frosty pod rot fungus</name>
    <name type="synonym">Monilia roreri</name>
    <dbReference type="NCBI Taxonomy" id="221103"/>
    <lineage>
        <taxon>Eukaryota</taxon>
        <taxon>Fungi</taxon>
        <taxon>Dikarya</taxon>
        <taxon>Basidiomycota</taxon>
        <taxon>Agaricomycotina</taxon>
        <taxon>Agaricomycetes</taxon>
        <taxon>Agaricomycetidae</taxon>
        <taxon>Agaricales</taxon>
        <taxon>Marasmiineae</taxon>
        <taxon>Marasmiaceae</taxon>
        <taxon>Moniliophthora</taxon>
    </lineage>
</organism>
<dbReference type="SUPFAM" id="SSF54897">
    <property type="entry name" value="Protease propeptides/inhibitors"/>
    <property type="match status" value="1"/>
</dbReference>
<evidence type="ECO:0008006" key="3">
    <source>
        <dbReference type="Google" id="ProtNLM"/>
    </source>
</evidence>